<feature type="transmembrane region" description="Helical" evidence="1">
    <location>
        <begin position="37"/>
        <end position="55"/>
    </location>
</feature>
<feature type="transmembrane region" description="Helical" evidence="1">
    <location>
        <begin position="89"/>
        <end position="106"/>
    </location>
</feature>
<evidence type="ECO:0000256" key="1">
    <source>
        <dbReference type="SAM" id="Phobius"/>
    </source>
</evidence>
<dbReference type="Proteomes" id="UP000295124">
    <property type="component" value="Unassembled WGS sequence"/>
</dbReference>
<name>A0A4R4ZIL7_9ACTN</name>
<reference evidence="2 3" key="1">
    <citation type="submission" date="2019-03" db="EMBL/GenBank/DDBJ databases">
        <title>Draft genome sequences of novel Actinobacteria.</title>
        <authorList>
            <person name="Sahin N."/>
            <person name="Ay H."/>
            <person name="Saygin H."/>
        </authorList>
    </citation>
    <scope>NUCLEOTIDE SEQUENCE [LARGE SCALE GENOMIC DNA]</scope>
    <source>
        <strain evidence="2 3">JCM 13523</strain>
    </source>
</reference>
<organism evidence="2 3">
    <name type="scientific">Kribbella antibiotica</name>
    <dbReference type="NCBI Taxonomy" id="190195"/>
    <lineage>
        <taxon>Bacteria</taxon>
        <taxon>Bacillati</taxon>
        <taxon>Actinomycetota</taxon>
        <taxon>Actinomycetes</taxon>
        <taxon>Propionibacteriales</taxon>
        <taxon>Kribbellaceae</taxon>
        <taxon>Kribbella</taxon>
    </lineage>
</organism>
<dbReference type="EMBL" id="SMKX01000063">
    <property type="protein sequence ID" value="TDD57896.1"/>
    <property type="molecule type" value="Genomic_DNA"/>
</dbReference>
<protein>
    <submittedName>
        <fullName evidence="2">Uncharacterized protein</fullName>
    </submittedName>
</protein>
<proteinExistence type="predicted"/>
<gene>
    <name evidence="2" type="ORF">E1263_21640</name>
</gene>
<feature type="transmembrane region" description="Helical" evidence="1">
    <location>
        <begin position="62"/>
        <end position="83"/>
    </location>
</feature>
<dbReference type="RefSeq" id="WP_132170180.1">
    <property type="nucleotide sequence ID" value="NZ_SMKX01000063.1"/>
</dbReference>
<sequence length="223" mass="24849">MSAPEIAFRHRCAQAILWFLYVVAPVAQVVILVLLEAWVLALLSVFFVVLFWFLRRGNRYDVRYWPVVGATTWGMAALVPGLFGNDHPSWGVLAAVPCAFVGYWLGRLAEWLVMNPLDVRLADSPYRLAFRLRDEPGRRVVIEVTSLVLLTRVKTVEGGKTTSSEEETEVPLTSLRGASVQQLSGGSALVVQSFDDEWILPVDDAVVLGQIIDRRIALLRGTQ</sequence>
<accession>A0A4R4ZIL7</accession>
<evidence type="ECO:0000313" key="3">
    <source>
        <dbReference type="Proteomes" id="UP000295124"/>
    </source>
</evidence>
<keyword evidence="3" id="KW-1185">Reference proteome</keyword>
<dbReference type="AlphaFoldDB" id="A0A4R4ZIL7"/>
<feature type="transmembrane region" description="Helical" evidence="1">
    <location>
        <begin position="12"/>
        <end position="31"/>
    </location>
</feature>
<comment type="caution">
    <text evidence="2">The sequence shown here is derived from an EMBL/GenBank/DDBJ whole genome shotgun (WGS) entry which is preliminary data.</text>
</comment>
<keyword evidence="1" id="KW-0472">Membrane</keyword>
<evidence type="ECO:0000313" key="2">
    <source>
        <dbReference type="EMBL" id="TDD57896.1"/>
    </source>
</evidence>
<keyword evidence="1" id="KW-0812">Transmembrane</keyword>
<keyword evidence="1" id="KW-1133">Transmembrane helix</keyword>